<feature type="disulfide bond" evidence="9">
    <location>
        <begin position="599"/>
        <end position="617"/>
    </location>
</feature>
<dbReference type="Gene3D" id="3.10.100.10">
    <property type="entry name" value="Mannose-Binding Protein A, subunit A"/>
    <property type="match status" value="1"/>
</dbReference>
<dbReference type="PRINTS" id="PR00261">
    <property type="entry name" value="LDLRECEPTOR"/>
</dbReference>
<keyword evidence="8" id="KW-0325">Glycoprotein</keyword>
<evidence type="ECO:0000256" key="2">
    <source>
        <dbReference type="ARBA" id="ARBA00022692"/>
    </source>
</evidence>
<keyword evidence="3" id="KW-0677">Repeat</keyword>
<name>A0ABD0JF15_9CAEN</name>
<feature type="chain" id="PRO_5044788219" description="C-type lectin domain-containing protein" evidence="11">
    <location>
        <begin position="23"/>
        <end position="656"/>
    </location>
</feature>
<evidence type="ECO:0000256" key="6">
    <source>
        <dbReference type="ARBA" id="ARBA00023157"/>
    </source>
</evidence>
<evidence type="ECO:0000256" key="11">
    <source>
        <dbReference type="SAM" id="SignalP"/>
    </source>
</evidence>
<feature type="disulfide bond" evidence="9">
    <location>
        <begin position="572"/>
        <end position="587"/>
    </location>
</feature>
<evidence type="ECO:0000256" key="1">
    <source>
        <dbReference type="ARBA" id="ARBA00004167"/>
    </source>
</evidence>
<dbReference type="PROSITE" id="PS50068">
    <property type="entry name" value="LDLRA_2"/>
    <property type="match status" value="2"/>
</dbReference>
<keyword evidence="4" id="KW-1133">Transmembrane helix</keyword>
<dbReference type="Proteomes" id="UP001519460">
    <property type="component" value="Unassembled WGS sequence"/>
</dbReference>
<sequence>MANGGRFTARFTVLLLLSGATCLTFYTNRDNIDDGGQFTHPQPRTVKTNHSETLSTDSANQSKRTTMEKFAFTNTLSKSTSSVTLTVGEAVNSRESLVMSLVQGRDSTELSEVHVDSQHTRLSTVGDAGTTNTVSVSPQNTSRKTDNPETHTYVQNLTLSSMDISACFHHDKPLHVYAYQGFVSFNIDDFDVNRNPRSMFLNICTLIFHVPNGLLVHVHDLKIRATWVVFTMTDPITGSHIASVHVQDEVLNHRDIHSYSQSVSMAVEALELGMLGLSFQFRFTAALMSSRPQLEVVLTSPAGGFCILHIHSYSQSVSMAVEALELGMLGLSFQFRFTAAPMSSRPQLEVVLTSPAGGYVQTPGWDGKSTYPTAVDSWVRVEIPIGHSVLISFQAVDLEFKLGSEFDIMTLDKQLLSWYDASVACHERGGYLASLTPEEYLTVIRFLVARSDSDVYIGLQSPSPFLPRIYQSTPQWVDRTIAYYAYVTTTEARQFCAYFSRHSVAGVLVLKFVECSSTVPYTECPAGHVTHDFLACDLQSDCWSRDDSSASCPAPLFTCTNGFERVHYTFVCDYRPDCGDGSDENFCVFPPCRVTEFSCGNKQCLPLGRQCDSVEQCVNGADEKVCKLSKHLSVTNVLPPASMDFVGGKTDLHVLG</sequence>
<evidence type="ECO:0000313" key="13">
    <source>
        <dbReference type="EMBL" id="KAK7473479.1"/>
    </source>
</evidence>
<feature type="compositionally biased region" description="Basic and acidic residues" evidence="10">
    <location>
        <begin position="110"/>
        <end position="119"/>
    </location>
</feature>
<accession>A0ABD0JF15</accession>
<dbReference type="InterPro" id="IPR036055">
    <property type="entry name" value="LDL_receptor-like_sf"/>
</dbReference>
<keyword evidence="7" id="KW-0675">Receptor</keyword>
<dbReference type="SUPFAM" id="SSF57424">
    <property type="entry name" value="LDL receptor-like module"/>
    <property type="match status" value="2"/>
</dbReference>
<dbReference type="InterPro" id="IPR016186">
    <property type="entry name" value="C-type_lectin-like/link_sf"/>
</dbReference>
<feature type="signal peptide" evidence="11">
    <location>
        <begin position="1"/>
        <end position="22"/>
    </location>
</feature>
<feature type="region of interest" description="Disordered" evidence="10">
    <location>
        <begin position="110"/>
        <end position="148"/>
    </location>
</feature>
<keyword evidence="2" id="KW-0812">Transmembrane</keyword>
<dbReference type="EMBL" id="JACVVK020000468">
    <property type="protein sequence ID" value="KAK7473479.1"/>
    <property type="molecule type" value="Genomic_DNA"/>
</dbReference>
<dbReference type="GO" id="GO:0016020">
    <property type="term" value="C:membrane"/>
    <property type="evidence" value="ECO:0007669"/>
    <property type="project" value="UniProtKB-SubCell"/>
</dbReference>
<dbReference type="InterPro" id="IPR002172">
    <property type="entry name" value="LDrepeatLR_classA_rpt"/>
</dbReference>
<comment type="caution">
    <text evidence="13">The sequence shown here is derived from an EMBL/GenBank/DDBJ whole genome shotgun (WGS) entry which is preliminary data.</text>
</comment>
<dbReference type="CDD" id="cd00112">
    <property type="entry name" value="LDLa"/>
    <property type="match status" value="2"/>
</dbReference>
<keyword evidence="6 9" id="KW-1015">Disulfide bond</keyword>
<organism evidence="13 14">
    <name type="scientific">Batillaria attramentaria</name>
    <dbReference type="NCBI Taxonomy" id="370345"/>
    <lineage>
        <taxon>Eukaryota</taxon>
        <taxon>Metazoa</taxon>
        <taxon>Spiralia</taxon>
        <taxon>Lophotrochozoa</taxon>
        <taxon>Mollusca</taxon>
        <taxon>Gastropoda</taxon>
        <taxon>Caenogastropoda</taxon>
        <taxon>Sorbeoconcha</taxon>
        <taxon>Cerithioidea</taxon>
        <taxon>Batillariidae</taxon>
        <taxon>Batillaria</taxon>
    </lineage>
</organism>
<keyword evidence="5" id="KW-0472">Membrane</keyword>
<evidence type="ECO:0000259" key="12">
    <source>
        <dbReference type="Pfam" id="PF00059"/>
    </source>
</evidence>
<evidence type="ECO:0000256" key="4">
    <source>
        <dbReference type="ARBA" id="ARBA00022989"/>
    </source>
</evidence>
<gene>
    <name evidence="13" type="ORF">BaRGS_00035266</name>
</gene>
<dbReference type="InterPro" id="IPR001304">
    <property type="entry name" value="C-type_lectin-like"/>
</dbReference>
<evidence type="ECO:0000256" key="7">
    <source>
        <dbReference type="ARBA" id="ARBA00023170"/>
    </source>
</evidence>
<evidence type="ECO:0000256" key="3">
    <source>
        <dbReference type="ARBA" id="ARBA00022737"/>
    </source>
</evidence>
<comment type="subcellular location">
    <subcellularLocation>
        <location evidence="1">Membrane</location>
        <topology evidence="1">Single-pass membrane protein</topology>
    </subcellularLocation>
</comment>
<comment type="caution">
    <text evidence="9">Lacks conserved residue(s) required for the propagation of feature annotation.</text>
</comment>
<dbReference type="Pfam" id="PF00057">
    <property type="entry name" value="Ldl_recept_a"/>
    <property type="match status" value="2"/>
</dbReference>
<dbReference type="InterPro" id="IPR016187">
    <property type="entry name" value="CTDL_fold"/>
</dbReference>
<evidence type="ECO:0000313" key="14">
    <source>
        <dbReference type="Proteomes" id="UP001519460"/>
    </source>
</evidence>
<feature type="domain" description="C-type lectin" evidence="12">
    <location>
        <begin position="416"/>
        <end position="499"/>
    </location>
</feature>
<feature type="disulfide bond" evidence="9">
    <location>
        <begin position="592"/>
        <end position="604"/>
    </location>
</feature>
<keyword evidence="14" id="KW-1185">Reference proteome</keyword>
<dbReference type="PROSITE" id="PS01209">
    <property type="entry name" value="LDLRA_1"/>
    <property type="match status" value="1"/>
</dbReference>
<feature type="region of interest" description="Disordered" evidence="10">
    <location>
        <begin position="34"/>
        <end position="62"/>
    </location>
</feature>
<feature type="compositionally biased region" description="Polar residues" evidence="10">
    <location>
        <begin position="39"/>
        <end position="62"/>
    </location>
</feature>
<dbReference type="InterPro" id="IPR023415">
    <property type="entry name" value="LDLR_class-A_CS"/>
</dbReference>
<dbReference type="AlphaFoldDB" id="A0ABD0JF15"/>
<keyword evidence="11" id="KW-0732">Signal</keyword>
<dbReference type="PANTHER" id="PTHR22722:SF15">
    <property type="entry name" value="LOW-DENSITY LIPOPROTEIN RECEPTOR-RELATED"/>
    <property type="match status" value="1"/>
</dbReference>
<evidence type="ECO:0000256" key="9">
    <source>
        <dbReference type="PROSITE-ProRule" id="PRU00124"/>
    </source>
</evidence>
<dbReference type="Gene3D" id="4.10.400.10">
    <property type="entry name" value="Low-density Lipoprotein Receptor"/>
    <property type="match status" value="2"/>
</dbReference>
<dbReference type="SUPFAM" id="SSF56436">
    <property type="entry name" value="C-type lectin-like"/>
    <property type="match status" value="1"/>
</dbReference>
<dbReference type="PANTHER" id="PTHR22722">
    <property type="entry name" value="LOW-DENSITY LIPOPROTEIN RECEPTOR-RELATED PROTEIN 2-RELATED"/>
    <property type="match status" value="1"/>
</dbReference>
<dbReference type="CDD" id="cd00037">
    <property type="entry name" value="CLECT"/>
    <property type="match status" value="1"/>
</dbReference>
<reference evidence="13 14" key="1">
    <citation type="journal article" date="2023" name="Sci. Data">
        <title>Genome assembly of the Korean intertidal mud-creeper Batillaria attramentaria.</title>
        <authorList>
            <person name="Patra A.K."/>
            <person name="Ho P.T."/>
            <person name="Jun S."/>
            <person name="Lee S.J."/>
            <person name="Kim Y."/>
            <person name="Won Y.J."/>
        </authorList>
    </citation>
    <scope>NUCLEOTIDE SEQUENCE [LARGE SCALE GENOMIC DNA]</scope>
    <source>
        <strain evidence="13">Wonlab-2016</strain>
    </source>
</reference>
<evidence type="ECO:0000256" key="8">
    <source>
        <dbReference type="ARBA" id="ARBA00023180"/>
    </source>
</evidence>
<dbReference type="InterPro" id="IPR051221">
    <property type="entry name" value="LDLR-related"/>
</dbReference>
<dbReference type="SMART" id="SM00192">
    <property type="entry name" value="LDLa"/>
    <property type="match status" value="2"/>
</dbReference>
<feature type="disulfide bond" evidence="9">
    <location>
        <begin position="611"/>
        <end position="626"/>
    </location>
</feature>
<dbReference type="Pfam" id="PF00059">
    <property type="entry name" value="Lectin_C"/>
    <property type="match status" value="1"/>
</dbReference>
<evidence type="ECO:0000256" key="10">
    <source>
        <dbReference type="SAM" id="MobiDB-lite"/>
    </source>
</evidence>
<evidence type="ECO:0000256" key="5">
    <source>
        <dbReference type="ARBA" id="ARBA00023136"/>
    </source>
</evidence>
<proteinExistence type="predicted"/>
<feature type="compositionally biased region" description="Polar residues" evidence="10">
    <location>
        <begin position="129"/>
        <end position="142"/>
    </location>
</feature>
<protein>
    <recommendedName>
        <fullName evidence="12">C-type lectin domain-containing protein</fullName>
    </recommendedName>
</protein>